<evidence type="ECO:0000313" key="1">
    <source>
        <dbReference type="EMBL" id="KAK3914275.1"/>
    </source>
</evidence>
<organism evidence="1 2">
    <name type="scientific">Frankliniella fusca</name>
    <dbReference type="NCBI Taxonomy" id="407009"/>
    <lineage>
        <taxon>Eukaryota</taxon>
        <taxon>Metazoa</taxon>
        <taxon>Ecdysozoa</taxon>
        <taxon>Arthropoda</taxon>
        <taxon>Hexapoda</taxon>
        <taxon>Insecta</taxon>
        <taxon>Pterygota</taxon>
        <taxon>Neoptera</taxon>
        <taxon>Paraneoptera</taxon>
        <taxon>Thysanoptera</taxon>
        <taxon>Terebrantia</taxon>
        <taxon>Thripoidea</taxon>
        <taxon>Thripidae</taxon>
        <taxon>Frankliniella</taxon>
    </lineage>
</organism>
<dbReference type="Gene3D" id="3.15.10.30">
    <property type="entry name" value="Haemolymph juvenile hormone binding protein"/>
    <property type="match status" value="1"/>
</dbReference>
<sequence length="243" mass="26580">CPCPSVSAGLREKFKVHTRYEKIIIFCQVTSKLYKRALAILWTTSPAKSFIATRCNMRAAWALLAFAALFGAVHGDLIEDVQRTIEDFRTLMPTGDAAHGIPPLEPISINRLPLSIKVTPFNAKVVASNIVASGASGFNITTISQRDDGKLSLSLEIPTIEVTGEYDIDGKSNKKKINALIEAKAKSFINKYLDGIAGHKSLQKYGTLVSEEWIIPEETQEMLNELAKAVVKAKIADDSGRFG</sequence>
<dbReference type="EMBL" id="JAHWGI010000367">
    <property type="protein sequence ID" value="KAK3914275.1"/>
    <property type="molecule type" value="Genomic_DNA"/>
</dbReference>
<accession>A0AAE1H3J3</accession>
<dbReference type="Pfam" id="PF06585">
    <property type="entry name" value="JHBP"/>
    <property type="match status" value="1"/>
</dbReference>
<reference evidence="1" key="1">
    <citation type="submission" date="2021-07" db="EMBL/GenBank/DDBJ databases">
        <authorList>
            <person name="Catto M.A."/>
            <person name="Jacobson A."/>
            <person name="Kennedy G."/>
            <person name="Labadie P."/>
            <person name="Hunt B.G."/>
            <person name="Srinivasan R."/>
        </authorList>
    </citation>
    <scope>NUCLEOTIDE SEQUENCE</scope>
    <source>
        <strain evidence="1">PL_HMW_Pooled</strain>
        <tissue evidence="1">Head</tissue>
    </source>
</reference>
<keyword evidence="2" id="KW-1185">Reference proteome</keyword>
<comment type="caution">
    <text evidence="1">The sequence shown here is derived from an EMBL/GenBank/DDBJ whole genome shotgun (WGS) entry which is preliminary data.</text>
</comment>
<dbReference type="PANTHER" id="PTHR11008">
    <property type="entry name" value="PROTEIN TAKEOUT-LIKE PROTEIN"/>
    <property type="match status" value="1"/>
</dbReference>
<name>A0AAE1H3J3_9NEOP</name>
<proteinExistence type="predicted"/>
<reference evidence="1" key="2">
    <citation type="journal article" date="2023" name="BMC Genomics">
        <title>Pest status, molecular evolution, and epigenetic factors derived from the genome assembly of Frankliniella fusca, a thysanopteran phytovirus vector.</title>
        <authorList>
            <person name="Catto M.A."/>
            <person name="Labadie P.E."/>
            <person name="Jacobson A.L."/>
            <person name="Kennedy G.G."/>
            <person name="Srinivasan R."/>
            <person name="Hunt B.G."/>
        </authorList>
    </citation>
    <scope>NUCLEOTIDE SEQUENCE</scope>
    <source>
        <strain evidence="1">PL_HMW_Pooled</strain>
    </source>
</reference>
<dbReference type="AlphaFoldDB" id="A0AAE1H3J3"/>
<feature type="non-terminal residue" evidence="1">
    <location>
        <position position="1"/>
    </location>
</feature>
<evidence type="ECO:0000313" key="2">
    <source>
        <dbReference type="Proteomes" id="UP001219518"/>
    </source>
</evidence>
<dbReference type="InterPro" id="IPR038606">
    <property type="entry name" value="To_sf"/>
</dbReference>
<gene>
    <name evidence="1" type="ORF">KUF71_023688</name>
</gene>
<dbReference type="Proteomes" id="UP001219518">
    <property type="component" value="Unassembled WGS sequence"/>
</dbReference>
<dbReference type="PANTHER" id="PTHR11008:SF9">
    <property type="entry name" value="PROTEIN TAKEOUT-LIKE PROTEIN"/>
    <property type="match status" value="1"/>
</dbReference>
<protein>
    <submittedName>
        <fullName evidence="1">3-methyl-2-oxobutanoate hydroxymethyltransferase</fullName>
    </submittedName>
</protein>
<dbReference type="InterPro" id="IPR010562">
    <property type="entry name" value="Haemolymph_juvenile_hormone-bd"/>
</dbReference>